<evidence type="ECO:0000313" key="1">
    <source>
        <dbReference type="EMBL" id="MFM9327267.1"/>
    </source>
</evidence>
<comment type="caution">
    <text evidence="1">The sequence shown here is derived from an EMBL/GenBank/DDBJ whole genome shotgun (WGS) entry which is preliminary data.</text>
</comment>
<organism evidence="1 2">
    <name type="scientific">Paenibacillus mesotrionivorans</name>
    <dbReference type="NCBI Taxonomy" id="3160968"/>
    <lineage>
        <taxon>Bacteria</taxon>
        <taxon>Bacillati</taxon>
        <taxon>Bacillota</taxon>
        <taxon>Bacilli</taxon>
        <taxon>Bacillales</taxon>
        <taxon>Paenibacillaceae</taxon>
        <taxon>Paenibacillus</taxon>
    </lineage>
</organism>
<name>A0ACC7NYY0_9BACL</name>
<sequence>MKWRWSARGACFFLPGGGIEEGEAREECLRRECIEELGYDIELGSYIGCSVQYLVSHVTGEPLKIIGYFYRAVLGGPNGRKSEPDHVLDWLPWEQAASGMYTEIATWAIHSCVS</sequence>
<dbReference type="EMBL" id="JBJURJ010000002">
    <property type="protein sequence ID" value="MFM9327267.1"/>
    <property type="molecule type" value="Genomic_DNA"/>
</dbReference>
<gene>
    <name evidence="1" type="ORF">ACI1P1_03040</name>
</gene>
<keyword evidence="2" id="KW-1185">Reference proteome</keyword>
<protein>
    <submittedName>
        <fullName evidence="1">NUDIX domain-containing protein</fullName>
    </submittedName>
</protein>
<reference evidence="1" key="1">
    <citation type="submission" date="2024-12" db="EMBL/GenBank/DDBJ databases">
        <authorList>
            <person name="Wu N."/>
        </authorList>
    </citation>
    <scope>NUCLEOTIDE SEQUENCE</scope>
    <source>
        <strain evidence="1">P15</strain>
    </source>
</reference>
<dbReference type="Proteomes" id="UP001631969">
    <property type="component" value="Unassembled WGS sequence"/>
</dbReference>
<accession>A0ACC7NYY0</accession>
<proteinExistence type="predicted"/>
<evidence type="ECO:0000313" key="2">
    <source>
        <dbReference type="Proteomes" id="UP001631969"/>
    </source>
</evidence>